<organism evidence="1">
    <name type="scientific">Sesamum latifolium</name>
    <dbReference type="NCBI Taxonomy" id="2727402"/>
    <lineage>
        <taxon>Eukaryota</taxon>
        <taxon>Viridiplantae</taxon>
        <taxon>Streptophyta</taxon>
        <taxon>Embryophyta</taxon>
        <taxon>Tracheophyta</taxon>
        <taxon>Spermatophyta</taxon>
        <taxon>Magnoliopsida</taxon>
        <taxon>eudicotyledons</taxon>
        <taxon>Gunneridae</taxon>
        <taxon>Pentapetalae</taxon>
        <taxon>asterids</taxon>
        <taxon>lamiids</taxon>
        <taxon>Lamiales</taxon>
        <taxon>Pedaliaceae</taxon>
        <taxon>Sesamum</taxon>
    </lineage>
</organism>
<comment type="caution">
    <text evidence="1">The sequence shown here is derived from an EMBL/GenBank/DDBJ whole genome shotgun (WGS) entry which is preliminary data.</text>
</comment>
<reference evidence="1" key="2">
    <citation type="journal article" date="2024" name="Plant">
        <title>Genomic evolution and insights into agronomic trait innovations of Sesamum species.</title>
        <authorList>
            <person name="Miao H."/>
            <person name="Wang L."/>
            <person name="Qu L."/>
            <person name="Liu H."/>
            <person name="Sun Y."/>
            <person name="Le M."/>
            <person name="Wang Q."/>
            <person name="Wei S."/>
            <person name="Zheng Y."/>
            <person name="Lin W."/>
            <person name="Duan Y."/>
            <person name="Cao H."/>
            <person name="Xiong S."/>
            <person name="Wang X."/>
            <person name="Wei L."/>
            <person name="Li C."/>
            <person name="Ma Q."/>
            <person name="Ju M."/>
            <person name="Zhao R."/>
            <person name="Li G."/>
            <person name="Mu C."/>
            <person name="Tian Q."/>
            <person name="Mei H."/>
            <person name="Zhang T."/>
            <person name="Gao T."/>
            <person name="Zhang H."/>
        </authorList>
    </citation>
    <scope>NUCLEOTIDE SEQUENCE</scope>
    <source>
        <strain evidence="1">KEN1</strain>
    </source>
</reference>
<reference evidence="1" key="1">
    <citation type="submission" date="2020-06" db="EMBL/GenBank/DDBJ databases">
        <authorList>
            <person name="Li T."/>
            <person name="Hu X."/>
            <person name="Zhang T."/>
            <person name="Song X."/>
            <person name="Zhang H."/>
            <person name="Dai N."/>
            <person name="Sheng W."/>
            <person name="Hou X."/>
            <person name="Wei L."/>
        </authorList>
    </citation>
    <scope>NUCLEOTIDE SEQUENCE</scope>
    <source>
        <strain evidence="1">KEN1</strain>
        <tissue evidence="1">Leaf</tissue>
    </source>
</reference>
<evidence type="ECO:0000313" key="1">
    <source>
        <dbReference type="EMBL" id="KAL0439165.1"/>
    </source>
</evidence>
<accession>A0AAW2WBR1</accession>
<gene>
    <name evidence="1" type="ORF">Slati_2399500</name>
</gene>
<proteinExistence type="predicted"/>
<dbReference type="AlphaFoldDB" id="A0AAW2WBR1"/>
<name>A0AAW2WBR1_9LAMI</name>
<protein>
    <submittedName>
        <fullName evidence="1">Uncharacterized protein</fullName>
    </submittedName>
</protein>
<sequence length="67" mass="7831">MHLQVHRRYNCHILTGDESSSWNSSSWLHTPTALDQAYDDHVREMITSRTDSRYSHRVHVTAVIPQV</sequence>
<dbReference type="EMBL" id="JACGWN010000008">
    <property type="protein sequence ID" value="KAL0439165.1"/>
    <property type="molecule type" value="Genomic_DNA"/>
</dbReference>